<evidence type="ECO:0000256" key="12">
    <source>
        <dbReference type="ARBA" id="ARBA00041185"/>
    </source>
</evidence>
<gene>
    <name evidence="18" type="ORF">CLI86_06775</name>
</gene>
<feature type="transmembrane region" description="Helical" evidence="17">
    <location>
        <begin position="166"/>
        <end position="184"/>
    </location>
</feature>
<evidence type="ECO:0000256" key="8">
    <source>
        <dbReference type="ARBA" id="ARBA00023136"/>
    </source>
</evidence>
<dbReference type="GO" id="GO:0009252">
    <property type="term" value="P:peptidoglycan biosynthetic process"/>
    <property type="evidence" value="ECO:0007669"/>
    <property type="project" value="UniProtKB-KW"/>
</dbReference>
<feature type="transmembrane region" description="Helical" evidence="17">
    <location>
        <begin position="328"/>
        <end position="349"/>
    </location>
</feature>
<evidence type="ECO:0000256" key="2">
    <source>
        <dbReference type="ARBA" id="ARBA00022676"/>
    </source>
</evidence>
<evidence type="ECO:0000256" key="5">
    <source>
        <dbReference type="ARBA" id="ARBA00022960"/>
    </source>
</evidence>
<keyword evidence="6" id="KW-0573">Peptidoglycan synthesis</keyword>
<name>A0A2A6E8C5_TANFO</name>
<dbReference type="Pfam" id="PF01098">
    <property type="entry name" value="FTSW_RODA_SPOVE"/>
    <property type="match status" value="1"/>
</dbReference>
<evidence type="ECO:0000313" key="19">
    <source>
        <dbReference type="Proteomes" id="UP000219259"/>
    </source>
</evidence>
<comment type="caution">
    <text evidence="18">The sequence shown here is derived from an EMBL/GenBank/DDBJ whole genome shotgun (WGS) entry which is preliminary data.</text>
</comment>
<feature type="transmembrane region" description="Helical" evidence="17">
    <location>
        <begin position="361"/>
        <end position="382"/>
    </location>
</feature>
<evidence type="ECO:0000256" key="17">
    <source>
        <dbReference type="SAM" id="Phobius"/>
    </source>
</evidence>
<dbReference type="GO" id="GO:0008360">
    <property type="term" value="P:regulation of cell shape"/>
    <property type="evidence" value="ECO:0007669"/>
    <property type="project" value="UniProtKB-KW"/>
</dbReference>
<dbReference type="GO" id="GO:0015648">
    <property type="term" value="F:lipid-linked peptidoglycan transporter activity"/>
    <property type="evidence" value="ECO:0007669"/>
    <property type="project" value="TreeGrafter"/>
</dbReference>
<dbReference type="EMBL" id="NSLJ01000014">
    <property type="protein sequence ID" value="PDP43789.1"/>
    <property type="molecule type" value="Genomic_DNA"/>
</dbReference>
<feature type="region of interest" description="Disordered" evidence="16">
    <location>
        <begin position="388"/>
        <end position="435"/>
    </location>
</feature>
<dbReference type="PANTHER" id="PTHR30474">
    <property type="entry name" value="CELL CYCLE PROTEIN"/>
    <property type="match status" value="1"/>
</dbReference>
<keyword evidence="3" id="KW-0808">Transferase</keyword>
<dbReference type="Proteomes" id="UP000219259">
    <property type="component" value="Unassembled WGS sequence"/>
</dbReference>
<feature type="transmembrane region" description="Helical" evidence="17">
    <location>
        <begin position="189"/>
        <end position="207"/>
    </location>
</feature>
<dbReference type="RefSeq" id="WP_097531204.1">
    <property type="nucleotide sequence ID" value="NZ_NSLJ01000014.1"/>
</dbReference>
<feature type="compositionally biased region" description="Acidic residues" evidence="16">
    <location>
        <begin position="391"/>
        <end position="409"/>
    </location>
</feature>
<feature type="transmembrane region" description="Helical" evidence="17">
    <location>
        <begin position="286"/>
        <end position="308"/>
    </location>
</feature>
<dbReference type="GO" id="GO:0051301">
    <property type="term" value="P:cell division"/>
    <property type="evidence" value="ECO:0007669"/>
    <property type="project" value="InterPro"/>
</dbReference>
<dbReference type="GO" id="GO:0032153">
    <property type="term" value="C:cell division site"/>
    <property type="evidence" value="ECO:0007669"/>
    <property type="project" value="TreeGrafter"/>
</dbReference>
<evidence type="ECO:0000313" key="18">
    <source>
        <dbReference type="EMBL" id="PDP43789.1"/>
    </source>
</evidence>
<dbReference type="GO" id="GO:0005886">
    <property type="term" value="C:plasma membrane"/>
    <property type="evidence" value="ECO:0007669"/>
    <property type="project" value="TreeGrafter"/>
</dbReference>
<comment type="similarity">
    <text evidence="11">Belongs to the SEDS family. FtsW subfamily.</text>
</comment>
<comment type="subcellular location">
    <subcellularLocation>
        <location evidence="1">Membrane</location>
        <topology evidence="1">Multi-pass membrane protein</topology>
    </subcellularLocation>
</comment>
<dbReference type="AlphaFoldDB" id="A0A2A6E8C5"/>
<evidence type="ECO:0000256" key="1">
    <source>
        <dbReference type="ARBA" id="ARBA00004141"/>
    </source>
</evidence>
<comment type="catalytic activity">
    <reaction evidence="15">
        <text>[GlcNAc-(1-&gt;4)-Mur2Ac(oyl-L-Ala-gamma-D-Glu-L-Lys-D-Ala-D-Ala)](n)-di-trans,octa-cis-undecaprenyl diphosphate + beta-D-GlcNAc-(1-&gt;4)-Mur2Ac(oyl-L-Ala-gamma-D-Glu-L-Lys-D-Ala-D-Ala)-di-trans,octa-cis-undecaprenyl diphosphate = [GlcNAc-(1-&gt;4)-Mur2Ac(oyl-L-Ala-gamma-D-Glu-L-Lys-D-Ala-D-Ala)](n+1)-di-trans,octa-cis-undecaprenyl diphosphate + di-trans,octa-cis-undecaprenyl diphosphate + H(+)</text>
        <dbReference type="Rhea" id="RHEA:23708"/>
        <dbReference type="Rhea" id="RHEA-COMP:9602"/>
        <dbReference type="Rhea" id="RHEA-COMP:9603"/>
        <dbReference type="ChEBI" id="CHEBI:15378"/>
        <dbReference type="ChEBI" id="CHEBI:58405"/>
        <dbReference type="ChEBI" id="CHEBI:60033"/>
        <dbReference type="ChEBI" id="CHEBI:78435"/>
        <dbReference type="EC" id="2.4.99.28"/>
    </reaction>
</comment>
<reference evidence="18 19" key="1">
    <citation type="submission" date="2017-09" db="EMBL/GenBank/DDBJ databases">
        <title>Phase variable restriction modification systems are present in the genome sequences of periodontal pathogens Prevotella intermedia, Tannerella forsythia and Porphyromonas gingivalis.</title>
        <authorList>
            <person name="Haigh R.D."/>
            <person name="Crawford L."/>
            <person name="Ralph J."/>
            <person name="Wanford J."/>
            <person name="Vartoukian S.R."/>
            <person name="Hijazib K."/>
            <person name="Wade W."/>
            <person name="Oggioni M.R."/>
        </authorList>
    </citation>
    <scope>NUCLEOTIDE SEQUENCE [LARGE SCALE GENOMIC DNA]</scope>
    <source>
        <strain evidence="18 19">WW11663</strain>
    </source>
</reference>
<evidence type="ECO:0000256" key="10">
    <source>
        <dbReference type="ARBA" id="ARBA00033270"/>
    </source>
</evidence>
<keyword evidence="7 17" id="KW-1133">Transmembrane helix</keyword>
<keyword evidence="8 17" id="KW-0472">Membrane</keyword>
<feature type="transmembrane region" description="Helical" evidence="17">
    <location>
        <begin position="46"/>
        <end position="65"/>
    </location>
</feature>
<keyword evidence="5" id="KW-0133">Cell shape</keyword>
<evidence type="ECO:0000256" key="4">
    <source>
        <dbReference type="ARBA" id="ARBA00022692"/>
    </source>
</evidence>
<proteinExistence type="inferred from homology"/>
<evidence type="ECO:0000256" key="13">
    <source>
        <dbReference type="ARBA" id="ARBA00041418"/>
    </source>
</evidence>
<feature type="transmembrane region" description="Helical" evidence="17">
    <location>
        <begin position="111"/>
        <end position="130"/>
    </location>
</feature>
<evidence type="ECO:0000256" key="7">
    <source>
        <dbReference type="ARBA" id="ARBA00022989"/>
    </source>
</evidence>
<keyword evidence="4 17" id="KW-0812">Transmembrane</keyword>
<accession>A0A2A6E8C5</accession>
<evidence type="ECO:0000256" key="15">
    <source>
        <dbReference type="ARBA" id="ARBA00049902"/>
    </source>
</evidence>
<evidence type="ECO:0000256" key="9">
    <source>
        <dbReference type="ARBA" id="ARBA00032370"/>
    </source>
</evidence>
<evidence type="ECO:0000256" key="14">
    <source>
        <dbReference type="ARBA" id="ARBA00044770"/>
    </source>
</evidence>
<evidence type="ECO:0000256" key="11">
    <source>
        <dbReference type="ARBA" id="ARBA00038053"/>
    </source>
</evidence>
<organism evidence="18 19">
    <name type="scientific">Tannerella forsythia</name>
    <name type="common">Bacteroides forsythus</name>
    <dbReference type="NCBI Taxonomy" id="28112"/>
    <lineage>
        <taxon>Bacteria</taxon>
        <taxon>Pseudomonadati</taxon>
        <taxon>Bacteroidota</taxon>
        <taxon>Bacteroidia</taxon>
        <taxon>Bacteroidales</taxon>
        <taxon>Tannerellaceae</taxon>
        <taxon>Tannerella</taxon>
    </lineage>
</organism>
<feature type="transmembrane region" description="Helical" evidence="17">
    <location>
        <begin position="142"/>
        <end position="160"/>
    </location>
</feature>
<dbReference type="PANTHER" id="PTHR30474:SF2">
    <property type="entry name" value="PEPTIDOGLYCAN GLYCOSYLTRANSFERASE FTSW-RELATED"/>
    <property type="match status" value="1"/>
</dbReference>
<protein>
    <recommendedName>
        <fullName evidence="12">Probable peptidoglycan glycosyltransferase FtsW</fullName>
        <ecNumber evidence="14">2.4.99.28</ecNumber>
    </recommendedName>
    <alternativeName>
        <fullName evidence="13">Cell division protein FtsW</fullName>
    </alternativeName>
    <alternativeName>
        <fullName evidence="10">Cell wall polymerase</fullName>
    </alternativeName>
    <alternativeName>
        <fullName evidence="9">Peptidoglycan polymerase</fullName>
    </alternativeName>
</protein>
<sequence length="435" mass="48516">MAQTNLTKKVFHGDTSVWIIFLLLCCFSLVEVFSATSTLAYKTSNIWIPIVRHASFLLAGFLMILGMVRIHYRYYSLAILLMPLSILMLVVTPIIGVSANDASRWLEIFGVQFQPSEFGKLACIVYVAFLLSKRGKFSEKAIFQWIVVGVGIICFLILLYNFSTAFLLGMVCLLMMFIGQISLVRIGKLLLYLLLGGVVLIAVATIAPRTVEKFLPRLETWSNRLIKHADERGEAEKEQTDKTYVITDENYQVTHAKIAIARGGLFGKMPGRSVQRDFLPQAYSDFIFAIIIEELGVVGGIVVLLLYIMLMIRVGIIARRCEKLFPKYLVIGCGLLIVIQALTNMAVAVNLIPVTGQPLPLISRGGTSTMLTCIYIGIILSVSHFGAGMGPEEEEDEEEEEETDTEEYVENSSENPIFAVETIEQTGGHREYEQL</sequence>
<evidence type="ECO:0000256" key="16">
    <source>
        <dbReference type="SAM" id="MobiDB-lite"/>
    </source>
</evidence>
<evidence type="ECO:0000256" key="3">
    <source>
        <dbReference type="ARBA" id="ARBA00022679"/>
    </source>
</evidence>
<dbReference type="EC" id="2.4.99.28" evidence="14"/>
<keyword evidence="2" id="KW-0328">Glycosyltransferase</keyword>
<dbReference type="InterPro" id="IPR001182">
    <property type="entry name" value="FtsW/RodA"/>
</dbReference>
<evidence type="ECO:0000256" key="6">
    <source>
        <dbReference type="ARBA" id="ARBA00022984"/>
    </source>
</evidence>
<dbReference type="GO" id="GO:0008955">
    <property type="term" value="F:peptidoglycan glycosyltransferase activity"/>
    <property type="evidence" value="ECO:0007669"/>
    <property type="project" value="UniProtKB-EC"/>
</dbReference>
<feature type="transmembrane region" description="Helical" evidence="17">
    <location>
        <begin position="17"/>
        <end position="40"/>
    </location>
</feature>
<feature type="transmembrane region" description="Helical" evidence="17">
    <location>
        <begin position="77"/>
        <end position="99"/>
    </location>
</feature>